<evidence type="ECO:0000313" key="2">
    <source>
        <dbReference type="Proteomes" id="UP000222072"/>
    </source>
</evidence>
<protein>
    <submittedName>
        <fullName evidence="1">Uncharacterized protein</fullName>
    </submittedName>
</protein>
<accession>A0A1L2C939</accession>
<keyword evidence="2" id="KW-1185">Reference proteome</keyword>
<sequence>MNLIILEFVRGYGELPKPFVRILQTTQRYGKKLYYLEDKKNKDHLDLMKSLSFLEDISRDFHKLPDGWTGSVWDLLPILFDNYAITQSSRSNGFILYADQSYVRCNNKFNSVSDPYIDLANNTHVSTVVCLEPSTIEDEYIIK</sequence>
<dbReference type="EMBL" id="KU356690">
    <property type="protein sequence ID" value="AMD43424.1"/>
    <property type="molecule type" value="Genomic_DNA"/>
</dbReference>
<evidence type="ECO:0000313" key="1">
    <source>
        <dbReference type="EMBL" id="AMD43424.1"/>
    </source>
</evidence>
<dbReference type="Proteomes" id="UP000222072">
    <property type="component" value="Segment"/>
</dbReference>
<name>A0A1L2C939_9CAUD</name>
<organism evidence="1 2">
    <name type="scientific">Pseudomonas phage ZC03</name>
    <dbReference type="NCBI Taxonomy" id="1622115"/>
    <lineage>
        <taxon>Viruses</taxon>
        <taxon>Duplodnaviria</taxon>
        <taxon>Heunggongvirae</taxon>
        <taxon>Uroviricota</taxon>
        <taxon>Caudoviricetes</taxon>
        <taxon>Schitoviridae</taxon>
        <taxon>Zicotriavirus</taxon>
        <taxon>Zicotriavirus ZC03</taxon>
    </lineage>
</organism>
<proteinExistence type="predicted"/>
<gene>
    <name evidence="1" type="ORF">ZC03_047</name>
</gene>
<reference evidence="1 2" key="1">
    <citation type="journal article" date="2017" name="BMC Genomics">
        <title>Three novel Pseudomonas phages isolated from composting provide insights into the evolution and diversity of tailed phages.</title>
        <authorList>
            <person name="Amgarten D."/>
            <person name="Martins L.F."/>
            <person name="Lombardi K.C."/>
            <person name="Antunes L.P."/>
            <person name="de Souza A.P.S."/>
            <person name="Nicastro G.G."/>
            <person name="Kitajima E.W."/>
            <person name="Quaggio R.B."/>
            <person name="Upton C."/>
            <person name="Setubal J.C."/>
            <person name="da Silva A.M."/>
        </authorList>
    </citation>
    <scope>NUCLEOTIDE SEQUENCE [LARGE SCALE GENOMIC DNA]</scope>
</reference>